<dbReference type="SUPFAM" id="SSF52540">
    <property type="entry name" value="P-loop containing nucleoside triphosphate hydrolases"/>
    <property type="match status" value="1"/>
</dbReference>
<dbReference type="PROSITE" id="PS51419">
    <property type="entry name" value="RAB"/>
    <property type="match status" value="1"/>
</dbReference>
<dbReference type="SMART" id="SM00174">
    <property type="entry name" value="RHO"/>
    <property type="match status" value="1"/>
</dbReference>
<dbReference type="Pfam" id="PF00071">
    <property type="entry name" value="Ras"/>
    <property type="match status" value="1"/>
</dbReference>
<dbReference type="AlphaFoldDB" id="A0A5B9D6T4"/>
<accession>A0A5B9D6T4</accession>
<dbReference type="Gene3D" id="3.40.50.300">
    <property type="entry name" value="P-loop containing nucleotide triphosphate hydrolases"/>
    <property type="match status" value="1"/>
</dbReference>
<feature type="compositionally biased region" description="Low complexity" evidence="2">
    <location>
        <begin position="207"/>
        <end position="216"/>
    </location>
</feature>
<dbReference type="SMR" id="A0A5B9D6T4"/>
<dbReference type="PROSITE" id="PS51421">
    <property type="entry name" value="RAS"/>
    <property type="match status" value="1"/>
</dbReference>
<feature type="compositionally biased region" description="Polar residues" evidence="2">
    <location>
        <begin position="356"/>
        <end position="370"/>
    </location>
</feature>
<proteinExistence type="predicted"/>
<feature type="region of interest" description="Disordered" evidence="2">
    <location>
        <begin position="186"/>
        <end position="370"/>
    </location>
</feature>
<reference evidence="3 4" key="2">
    <citation type="journal article" date="2024" name="Int. J. Syst. Evol. Microbiol.">
        <title>Promethearchaeum syntrophicum gen. nov., sp. nov., an anaerobic, obligately syntrophic archaeon, the first isolate of the lineage 'Asgard' archaea, and proposal of the new archaeal phylum Promethearchaeota phyl. nov. and kingdom Promethearchaeati regn. nov.</title>
        <authorList>
            <person name="Imachi H."/>
            <person name="Nobu M.K."/>
            <person name="Kato S."/>
            <person name="Takaki Y."/>
            <person name="Miyazaki M."/>
            <person name="Miyata M."/>
            <person name="Ogawara M."/>
            <person name="Saito Y."/>
            <person name="Sakai S."/>
            <person name="Tahara Y.O."/>
            <person name="Takano Y."/>
            <person name="Tasumi E."/>
            <person name="Uematsu K."/>
            <person name="Yoshimura T."/>
            <person name="Itoh T."/>
            <person name="Ohkuma M."/>
            <person name="Takai K."/>
        </authorList>
    </citation>
    <scope>NUCLEOTIDE SEQUENCE [LARGE SCALE GENOMIC DNA]</scope>
    <source>
        <strain evidence="3 4">MK-D1</strain>
    </source>
</reference>
<dbReference type="GO" id="GO:0005525">
    <property type="term" value="F:GTP binding"/>
    <property type="evidence" value="ECO:0007669"/>
    <property type="project" value="InterPro"/>
</dbReference>
<dbReference type="CDD" id="cd00154">
    <property type="entry name" value="Rab"/>
    <property type="match status" value="1"/>
</dbReference>
<keyword evidence="1" id="KW-0547">Nucleotide-binding</keyword>
<dbReference type="NCBIfam" id="TIGR00231">
    <property type="entry name" value="small_GTP"/>
    <property type="match status" value="1"/>
</dbReference>
<sequence>MAEDYDFLFKSVVVGDGGSGKTAVVVRFSQGFFQENYKLTIGVEFAVKTININNYNVKLQIWDTGGQERFRYVRPLYYKGSMGCIILFDLTNRESFDHVPKWLEEVKKESGNIPILLVGNKSDLIDERTVSLEEALQISKDLNMFYVESSAKNGNGVGDVFAILSLLMIGEDIPPEMLNINIPGGSGIKQNLNMPKSQKKIQEEKSISPLKPSPISTTVVKPSPISKPNINLGFNSEVSKNQKEPEWFAPAVSPKPKPEPKSYIQPDLKPEPKPYIPPERKPEPKPYIPPERKPEPKPFIPPEPKQESKPFTSTSPVEKLKKSENQDLFSAKKLKESSPKSEKGNFFAPSVPKKPSINQAQKMGSSISKNPFLTQNLEPILPKKSSNISYNANVINANKPKEKEDSSLLFNTLKETLKESGENKLKKHPKNEFLKETGGLFSNNEPKNKSSWGFMANVNKPSSLELQNKSNLSFKPSDEKSIPKHKEIQDKMKVKCPRCGSLVNKHFKFCNKCGNRI</sequence>
<feature type="compositionally biased region" description="Polar residues" evidence="2">
    <location>
        <begin position="226"/>
        <end position="239"/>
    </location>
</feature>
<dbReference type="PROSITE" id="PS51420">
    <property type="entry name" value="RHO"/>
    <property type="match status" value="1"/>
</dbReference>
<name>A0A5B9D6T4_9ARCH</name>
<dbReference type="Proteomes" id="UP000321408">
    <property type="component" value="Chromosome"/>
</dbReference>
<dbReference type="SMART" id="SM00177">
    <property type="entry name" value="ARF"/>
    <property type="match status" value="1"/>
</dbReference>
<feature type="compositionally biased region" description="Basic and acidic residues" evidence="2">
    <location>
        <begin position="333"/>
        <end position="343"/>
    </location>
</feature>
<dbReference type="FunFam" id="3.40.50.300:FF:000808">
    <property type="entry name" value="Small GTP-binding protein, putative"/>
    <property type="match status" value="1"/>
</dbReference>
<evidence type="ECO:0000256" key="2">
    <source>
        <dbReference type="SAM" id="MobiDB-lite"/>
    </source>
</evidence>
<dbReference type="InterPro" id="IPR001806">
    <property type="entry name" value="Small_GTPase"/>
</dbReference>
<dbReference type="OrthoDB" id="136571at2157"/>
<dbReference type="PRINTS" id="PR00449">
    <property type="entry name" value="RASTRNSFRMNG"/>
</dbReference>
<dbReference type="RefSeq" id="WP_147661765.1">
    <property type="nucleotide sequence ID" value="NZ_CP042905.2"/>
</dbReference>
<evidence type="ECO:0000313" key="3">
    <source>
        <dbReference type="EMBL" id="QEE14824.1"/>
    </source>
</evidence>
<dbReference type="EMBL" id="CP042905">
    <property type="protein sequence ID" value="QEE14824.1"/>
    <property type="molecule type" value="Genomic_DNA"/>
</dbReference>
<organism evidence="3 4">
    <name type="scientific">Promethearchaeum syntrophicum</name>
    <dbReference type="NCBI Taxonomy" id="2594042"/>
    <lineage>
        <taxon>Archaea</taxon>
        <taxon>Promethearchaeati</taxon>
        <taxon>Promethearchaeota</taxon>
        <taxon>Promethearchaeia</taxon>
        <taxon>Promethearchaeales</taxon>
        <taxon>Promethearchaeaceae</taxon>
        <taxon>Promethearchaeum</taxon>
    </lineage>
</organism>
<dbReference type="PANTHER" id="PTHR47978">
    <property type="match status" value="1"/>
</dbReference>
<dbReference type="InterPro" id="IPR005225">
    <property type="entry name" value="Small_GTP-bd"/>
</dbReference>
<dbReference type="InterPro" id="IPR027417">
    <property type="entry name" value="P-loop_NTPase"/>
</dbReference>
<dbReference type="SMART" id="SM00176">
    <property type="entry name" value="RAN"/>
    <property type="match status" value="1"/>
</dbReference>
<dbReference type="SMART" id="SM00173">
    <property type="entry name" value="RAS"/>
    <property type="match status" value="1"/>
</dbReference>
<evidence type="ECO:0000313" key="4">
    <source>
        <dbReference type="Proteomes" id="UP000321408"/>
    </source>
</evidence>
<dbReference type="GO" id="GO:0003924">
    <property type="term" value="F:GTPase activity"/>
    <property type="evidence" value="ECO:0007669"/>
    <property type="project" value="InterPro"/>
</dbReference>
<dbReference type="GeneID" id="41328646"/>
<evidence type="ECO:0000256" key="1">
    <source>
        <dbReference type="ARBA" id="ARBA00022741"/>
    </source>
</evidence>
<reference evidence="3 4" key="1">
    <citation type="journal article" date="2020" name="Nature">
        <title>Isolation of an archaeon at the prokaryote-eukaryote interface.</title>
        <authorList>
            <person name="Imachi H."/>
            <person name="Nobu M.K."/>
            <person name="Nakahara N."/>
            <person name="Morono Y."/>
            <person name="Ogawara M."/>
            <person name="Takaki Y."/>
            <person name="Takano Y."/>
            <person name="Uematsu K."/>
            <person name="Ikuta T."/>
            <person name="Ito M."/>
            <person name="Matsui Y."/>
            <person name="Miyazaki M."/>
            <person name="Murata K."/>
            <person name="Saito Y."/>
            <person name="Sakai S."/>
            <person name="Song C."/>
            <person name="Tasumi E."/>
            <person name="Yamanaka Y."/>
            <person name="Yamaguchi T."/>
            <person name="Kamagata Y."/>
            <person name="Tamaki H."/>
            <person name="Takai K."/>
        </authorList>
    </citation>
    <scope>NUCLEOTIDE SEQUENCE [LARGE SCALE GENOMIC DNA]</scope>
    <source>
        <strain evidence="3 4">MK-D1</strain>
    </source>
</reference>
<gene>
    <name evidence="3" type="ORF">DSAG12_00641</name>
</gene>
<dbReference type="SMART" id="SM00175">
    <property type="entry name" value="RAB"/>
    <property type="match status" value="1"/>
</dbReference>
<protein>
    <submittedName>
        <fullName evidence="3">GTP-binding protein</fullName>
    </submittedName>
</protein>
<keyword evidence="4" id="KW-1185">Reference proteome</keyword>
<dbReference type="KEGG" id="psyt:DSAG12_00641"/>
<feature type="compositionally biased region" description="Basic and acidic residues" evidence="2">
    <location>
        <begin position="268"/>
        <end position="296"/>
    </location>
</feature>